<evidence type="ECO:0000313" key="2">
    <source>
        <dbReference type="EMBL" id="NVO33359.1"/>
    </source>
</evidence>
<sequence>MRARSFFAVFLLLAGALAARPVRADSPPDSSFVRERHRRPVFQIDQRFSIINGKVAGINGLRGGIEWRGRWRAGLGFYRLSGGLRTRQALPEGLPPGTRDEIRFRYVAGYGEYVFIGNRRWELSAPLQVGAGFYYTRFFLPDGNTERSSRRVIYLVEPSVAAHYRIFRWVGIGVGTGYRQVFASGQQPKDQISGYIFFARAKLFLGDLYKVVRGRERLLDRDWVVEEDFRSEK</sequence>
<evidence type="ECO:0008006" key="4">
    <source>
        <dbReference type="Google" id="ProtNLM"/>
    </source>
</evidence>
<evidence type="ECO:0000256" key="1">
    <source>
        <dbReference type="SAM" id="SignalP"/>
    </source>
</evidence>
<feature type="signal peptide" evidence="1">
    <location>
        <begin position="1"/>
        <end position="24"/>
    </location>
</feature>
<dbReference type="EMBL" id="JABKAU010000062">
    <property type="protein sequence ID" value="NVO33359.1"/>
    <property type="molecule type" value="Genomic_DNA"/>
</dbReference>
<dbReference type="RefSeq" id="WP_176910169.1">
    <property type="nucleotide sequence ID" value="NZ_JABKAU010000062.1"/>
</dbReference>
<proteinExistence type="predicted"/>
<comment type="caution">
    <text evidence="2">The sequence shown here is derived from an EMBL/GenBank/DDBJ whole genome shotgun (WGS) entry which is preliminary data.</text>
</comment>
<dbReference type="AlphaFoldDB" id="A0A7Y7U809"/>
<accession>A0A7Y7U809</accession>
<keyword evidence="1" id="KW-0732">Signal</keyword>
<gene>
    <name evidence="2" type="ORF">HW554_19300</name>
</gene>
<keyword evidence="3" id="KW-1185">Reference proteome</keyword>
<dbReference type="Proteomes" id="UP000565521">
    <property type="component" value="Unassembled WGS sequence"/>
</dbReference>
<feature type="chain" id="PRO_5030514798" description="DUF3575 domain-containing protein" evidence="1">
    <location>
        <begin position="25"/>
        <end position="233"/>
    </location>
</feature>
<evidence type="ECO:0000313" key="3">
    <source>
        <dbReference type="Proteomes" id="UP000565521"/>
    </source>
</evidence>
<protein>
    <recommendedName>
        <fullName evidence="4">DUF3575 domain-containing protein</fullName>
    </recommendedName>
</protein>
<reference evidence="2 3" key="1">
    <citation type="submission" date="2020-05" db="EMBL/GenBank/DDBJ databases">
        <title>Hymenobacter terrestris sp. nov. and Hymenobacter lapidiphilus sp. nov., isolated from regoliths in Antarctica.</title>
        <authorList>
            <person name="Sedlacek I."/>
            <person name="Pantucek R."/>
            <person name="Zeman M."/>
            <person name="Holochova P."/>
            <person name="Kralova S."/>
            <person name="Stankova E."/>
            <person name="Sedo O."/>
            <person name="Micenkova L."/>
            <person name="Svec P."/>
            <person name="Gupta V."/>
            <person name="Sood U."/>
            <person name="Korpole U.S."/>
            <person name="Lal R."/>
        </authorList>
    </citation>
    <scope>NUCLEOTIDE SEQUENCE [LARGE SCALE GENOMIC DNA]</scope>
    <source>
        <strain evidence="2 3">P5342</strain>
    </source>
</reference>
<organism evidence="2 3">
    <name type="scientific">Hymenobacter lapidiphilus</name>
    <dbReference type="NCBI Taxonomy" id="2608003"/>
    <lineage>
        <taxon>Bacteria</taxon>
        <taxon>Pseudomonadati</taxon>
        <taxon>Bacteroidota</taxon>
        <taxon>Cytophagia</taxon>
        <taxon>Cytophagales</taxon>
        <taxon>Hymenobacteraceae</taxon>
        <taxon>Hymenobacter</taxon>
    </lineage>
</organism>
<name>A0A7Y7U809_9BACT</name>